<dbReference type="CDD" id="cd16018">
    <property type="entry name" value="Enpp"/>
    <property type="match status" value="1"/>
</dbReference>
<name>A0AA36CVJ6_9BILA</name>
<dbReference type="InterPro" id="IPR002591">
    <property type="entry name" value="Phosphodiest/P_Trfase"/>
</dbReference>
<evidence type="ECO:0000313" key="3">
    <source>
        <dbReference type="Proteomes" id="UP001177023"/>
    </source>
</evidence>
<dbReference type="Gene3D" id="3.40.720.10">
    <property type="entry name" value="Alkaline Phosphatase, subunit A"/>
    <property type="match status" value="1"/>
</dbReference>
<protein>
    <recommendedName>
        <fullName evidence="4">Ectonucleotide pyrophosphatase/phosphodiesterase family member 6</fullName>
    </recommendedName>
</protein>
<dbReference type="EMBL" id="CATQJA010002636">
    <property type="protein sequence ID" value="CAJ0575137.1"/>
    <property type="molecule type" value="Genomic_DNA"/>
</dbReference>
<dbReference type="PANTHER" id="PTHR10151">
    <property type="entry name" value="ECTONUCLEOTIDE PYROPHOSPHATASE/PHOSPHODIESTERASE"/>
    <property type="match status" value="1"/>
</dbReference>
<dbReference type="Proteomes" id="UP001177023">
    <property type="component" value="Unassembled WGS sequence"/>
</dbReference>
<dbReference type="InterPro" id="IPR017850">
    <property type="entry name" value="Alkaline_phosphatase_core_sf"/>
</dbReference>
<dbReference type="AlphaFoldDB" id="A0AA36CVJ6"/>
<gene>
    <name evidence="2" type="ORF">MSPICULIGERA_LOCUS13453</name>
</gene>
<dbReference type="Pfam" id="PF01663">
    <property type="entry name" value="Phosphodiest"/>
    <property type="match status" value="1"/>
</dbReference>
<evidence type="ECO:0008006" key="4">
    <source>
        <dbReference type="Google" id="ProtNLM"/>
    </source>
</evidence>
<feature type="signal peptide" evidence="1">
    <location>
        <begin position="1"/>
        <end position="19"/>
    </location>
</feature>
<dbReference type="SUPFAM" id="SSF53649">
    <property type="entry name" value="Alkaline phosphatase-like"/>
    <property type="match status" value="1"/>
</dbReference>
<proteinExistence type="predicted"/>
<organism evidence="2 3">
    <name type="scientific">Mesorhabditis spiculigera</name>
    <dbReference type="NCBI Taxonomy" id="96644"/>
    <lineage>
        <taxon>Eukaryota</taxon>
        <taxon>Metazoa</taxon>
        <taxon>Ecdysozoa</taxon>
        <taxon>Nematoda</taxon>
        <taxon>Chromadorea</taxon>
        <taxon>Rhabditida</taxon>
        <taxon>Rhabditina</taxon>
        <taxon>Rhabditomorpha</taxon>
        <taxon>Rhabditoidea</taxon>
        <taxon>Rhabditidae</taxon>
        <taxon>Mesorhabditinae</taxon>
        <taxon>Mesorhabditis</taxon>
    </lineage>
</organism>
<sequence length="490" mass="55723">MRPRWAILLTWVIAGIAEATTRREPAGQNLIILLIDGYGAALLNKTKPESLIGIQKVADNGVQAEYIRPVFPTHSWPNWLSLVTGLYTENHGMTADYMWSQEKKLSFERGSGPNDTDDLWWQGLPAPVWYTAGKKRVDVHCYYFAHCHRVNGDLIVMVPPERVMDLSYQDQTADLAEHFAPIVRKISRHQHKRQQLVLMRYGNLANAIREFGEGSDEVEGELSRIDLHIHDLQKKLEEQKLDESTNLIIVSDHGLGKVLEEEQYFLEECLSDYSKVTKLVNSHGMVMVFTKPDDEFNIFYEFKVCEQWAPQGDYDEDEQQPVVVYRMADIPENLRWAGSRFMSGIVLITRPGVTVVSRELPSIPAEVSTTVKAVGGWEPDSPEMRGIFLAKGPAFKVNEKYGPIDMVDVYQVALNILGIEPPHPHNGTWSQIETMLAEGCQTPFGCRQLVKERWRNYRDERPNSENAISSRFSVSGLISVVSILLLRLLL</sequence>
<reference evidence="2" key="1">
    <citation type="submission" date="2023-06" db="EMBL/GenBank/DDBJ databases">
        <authorList>
            <person name="Delattre M."/>
        </authorList>
    </citation>
    <scope>NUCLEOTIDE SEQUENCE</scope>
    <source>
        <strain evidence="2">AF72</strain>
    </source>
</reference>
<evidence type="ECO:0000313" key="2">
    <source>
        <dbReference type="EMBL" id="CAJ0575137.1"/>
    </source>
</evidence>
<feature type="chain" id="PRO_5041383158" description="Ectonucleotide pyrophosphatase/phosphodiesterase family member 6" evidence="1">
    <location>
        <begin position="20"/>
        <end position="490"/>
    </location>
</feature>
<evidence type="ECO:0000256" key="1">
    <source>
        <dbReference type="SAM" id="SignalP"/>
    </source>
</evidence>
<comment type="caution">
    <text evidence="2">The sequence shown here is derived from an EMBL/GenBank/DDBJ whole genome shotgun (WGS) entry which is preliminary data.</text>
</comment>
<keyword evidence="1" id="KW-0732">Signal</keyword>
<dbReference type="PANTHER" id="PTHR10151:SF111">
    <property type="entry name" value="CHOLINE-SPECIFIC GLYCEROPHOSPHODIESTER PHOSPHODIESTERASE"/>
    <property type="match status" value="1"/>
</dbReference>
<keyword evidence="3" id="KW-1185">Reference proteome</keyword>
<accession>A0AA36CVJ6</accession>
<feature type="non-terminal residue" evidence="2">
    <location>
        <position position="1"/>
    </location>
</feature>